<dbReference type="Proteomes" id="UP000072874">
    <property type="component" value="Chromosome 6"/>
</dbReference>
<accession>A0A078KA82</accession>
<feature type="transmembrane region" description="Helical" evidence="1">
    <location>
        <begin position="287"/>
        <end position="305"/>
    </location>
</feature>
<keyword evidence="1" id="KW-0812">Transmembrane</keyword>
<dbReference type="AlphaFoldDB" id="A0A078KA82"/>
<organism evidence="2 5">
    <name type="scientific">Plasmodium yoelii</name>
    <dbReference type="NCBI Taxonomy" id="5861"/>
    <lineage>
        <taxon>Eukaryota</taxon>
        <taxon>Sar</taxon>
        <taxon>Alveolata</taxon>
        <taxon>Apicomplexa</taxon>
        <taxon>Aconoidasida</taxon>
        <taxon>Haemosporida</taxon>
        <taxon>Plasmodiidae</taxon>
        <taxon>Plasmodium</taxon>
        <taxon>Plasmodium (Vinckeia)</taxon>
    </lineage>
</organism>
<dbReference type="Proteomes" id="UP000072904">
    <property type="component" value="Chromosome 6"/>
</dbReference>
<proteinExistence type="predicted"/>
<reference evidence="3" key="2">
    <citation type="submission" date="2014-05" db="EMBL/GenBank/DDBJ databases">
        <authorList>
            <person name="Aslett M.A."/>
            <person name="De Silva N."/>
        </authorList>
    </citation>
    <scope>NUCLEOTIDE SEQUENCE</scope>
    <source>
        <strain evidence="3">17X</strain>
    </source>
</reference>
<dbReference type="EMBL" id="LM993660">
    <property type="protein sequence ID" value="VTZ75122.1"/>
    <property type="molecule type" value="Genomic_DNA"/>
</dbReference>
<dbReference type="GeneID" id="3854203"/>
<dbReference type="NCBIfam" id="TIGR01590">
    <property type="entry name" value="yir-bir-cir_Pla"/>
    <property type="match status" value="1"/>
</dbReference>
<dbReference type="EMBL" id="LK934634">
    <property type="protein sequence ID" value="CDU16873.1"/>
    <property type="molecule type" value="Genomic_DNA"/>
</dbReference>
<evidence type="ECO:0000313" key="2">
    <source>
        <dbReference type="EMBL" id="CDU16873.1"/>
    </source>
</evidence>
<dbReference type="VEuPathDB" id="PlasmoDB:PY06934"/>
<keyword evidence="1" id="KW-0472">Membrane</keyword>
<dbReference type="RefSeq" id="XP_022813111.1">
    <property type="nucleotide sequence ID" value="XM_022955312.1"/>
</dbReference>
<evidence type="ECO:0000313" key="4">
    <source>
        <dbReference type="Proteomes" id="UP000072874"/>
    </source>
</evidence>
<name>A0A078KA82_PLAYE</name>
<keyword evidence="1" id="KW-1133">Transmembrane helix</keyword>
<dbReference type="Pfam" id="PF06022">
    <property type="entry name" value="Cir_Bir_Yir"/>
    <property type="match status" value="1"/>
</dbReference>
<dbReference type="KEGG" id="pyo:PY17X_0602100"/>
<dbReference type="VEuPathDB" id="PlasmoDB:PY17X_0602100"/>
<evidence type="ECO:0000256" key="1">
    <source>
        <dbReference type="SAM" id="Phobius"/>
    </source>
</evidence>
<dbReference type="VEuPathDB" id="PlasmoDB:Py17XNL_000600581"/>
<reference evidence="4 5" key="1">
    <citation type="journal article" date="2014" name="BMC Biol.">
        <title>A comprehensive evaluation of rodent malaria parasite genomes and gene expression.</title>
        <authorList>
            <person name="Otto T.D."/>
            <person name="Bohme U."/>
            <person name="Jackson A.P."/>
            <person name="Hunt M."/>
            <person name="Franke-Fayard B."/>
            <person name="Hoeijmakers W.A."/>
            <person name="Religa A.A."/>
            <person name="Robertson L."/>
            <person name="Sanders M."/>
            <person name="Ogun S.A."/>
            <person name="Cunningham D."/>
            <person name="Erhart A."/>
            <person name="Billker O."/>
            <person name="Khan S.M."/>
            <person name="Stunnenberg H.G."/>
            <person name="Langhorne J."/>
            <person name="Holder A.A."/>
            <person name="Waters A.P."/>
            <person name="Newbold C.I."/>
            <person name="Pain A."/>
            <person name="Berriman M."/>
            <person name="Janse C.J."/>
        </authorList>
    </citation>
    <scope>NUCLEOTIDE SEQUENCE [LARGE SCALE GENOMIC DNA]</scope>
    <source>
        <strain evidence="3 4">17X</strain>
        <strain evidence="2 5">YM</strain>
    </source>
</reference>
<reference evidence="2" key="3">
    <citation type="submission" date="2014-05" db="EMBL/GenBank/DDBJ databases">
        <authorList>
            <person name="Aslett A.Martin."/>
            <person name="De Silva Nishadi"/>
        </authorList>
    </citation>
    <scope>NUCLEOTIDE SEQUENCE</scope>
    <source>
        <strain evidence="2">YM</strain>
    </source>
</reference>
<dbReference type="InterPro" id="IPR006477">
    <property type="entry name" value="Yir_bir_cir"/>
</dbReference>
<protein>
    <submittedName>
        <fullName evidence="2">YIR protein</fullName>
    </submittedName>
</protein>
<evidence type="ECO:0000313" key="3">
    <source>
        <dbReference type="EMBL" id="VTZ75122.1"/>
    </source>
</evidence>
<gene>
    <name evidence="3" type="ORF">PY17X_0602100</name>
    <name evidence="2" type="ORF">PYYM_0601100</name>
</gene>
<reference evidence="3" key="4">
    <citation type="submission" date="2019-05" db="EMBL/GenBank/DDBJ databases">
        <authorList>
            <consortium name="Pathogen Informatics"/>
        </authorList>
    </citation>
    <scope>NUCLEOTIDE SEQUENCE</scope>
    <source>
        <strain evidence="3">17X</strain>
    </source>
</reference>
<dbReference type="OrthoDB" id="373300at2759"/>
<evidence type="ECO:0000313" key="5">
    <source>
        <dbReference type="Proteomes" id="UP000072904"/>
    </source>
</evidence>
<sequence length="334" mass="39127">MNKEVCKRFKNIWEWISDELIERNDQYNDFGHLNNNCNHNNFLNNYSCNNNNFKSDLDKISAGCLYLLDQFYKDCGVAPSPGRNNINIVDYILIWLSYMLNLGKSKEEDNIKDFYKEYIYDCDKYNKGINELTDYDSYKDLIDTKMDVLNMDINIVSKFYKAFKSLCEMYNELDNENNDCKNYLEDDNEFDKKYKELKNDSDIPDKSPYKEILSTLSTDYDNFKKECEVISSPPSAETKEDPGKTLVHSFGEGSEEYLVQDFTQYSELDSEPNSDVASSSSSIVSKLIPVLLIFGAISIFLGISYKYSLFGFRKRAQKQYLREKIKNIKKRMNR</sequence>
<dbReference type="VEuPathDB" id="PlasmoDB:PYYM_0601100"/>